<dbReference type="EMBL" id="JBHSXX010000001">
    <property type="protein sequence ID" value="MFC6868726.1"/>
    <property type="molecule type" value="Genomic_DNA"/>
</dbReference>
<comment type="caution">
    <text evidence="6">The sequence shown here is derived from an EMBL/GenBank/DDBJ whole genome shotgun (WGS) entry which is preliminary data.</text>
</comment>
<dbReference type="Gene3D" id="3.40.50.620">
    <property type="entry name" value="HUPs"/>
    <property type="match status" value="1"/>
</dbReference>
<evidence type="ECO:0000256" key="4">
    <source>
        <dbReference type="ARBA" id="ARBA00022840"/>
    </source>
</evidence>
<name>A0ABW2C070_9PSEU</name>
<protein>
    <submittedName>
        <fullName evidence="6">Class I tRNA ligase family protein</fullName>
    </submittedName>
</protein>
<dbReference type="SUPFAM" id="SSF52374">
    <property type="entry name" value="Nucleotidylyl transferase"/>
    <property type="match status" value="1"/>
</dbReference>
<dbReference type="InterPro" id="IPR032678">
    <property type="entry name" value="tRNA-synt_1_cat_dom"/>
</dbReference>
<dbReference type="GO" id="GO:0016874">
    <property type="term" value="F:ligase activity"/>
    <property type="evidence" value="ECO:0007669"/>
    <property type="project" value="UniProtKB-KW"/>
</dbReference>
<gene>
    <name evidence="6" type="ORF">ACFQGD_16415</name>
</gene>
<dbReference type="PANTHER" id="PTHR10890">
    <property type="entry name" value="CYSTEINYL-TRNA SYNTHETASE"/>
    <property type="match status" value="1"/>
</dbReference>
<dbReference type="InterPro" id="IPR014729">
    <property type="entry name" value="Rossmann-like_a/b/a_fold"/>
</dbReference>
<dbReference type="RefSeq" id="WP_345390770.1">
    <property type="nucleotide sequence ID" value="NZ_BAABLA010000005.1"/>
</dbReference>
<evidence type="ECO:0000259" key="5">
    <source>
        <dbReference type="Pfam" id="PF01406"/>
    </source>
</evidence>
<feature type="domain" description="tRNA synthetases class I catalytic" evidence="5">
    <location>
        <begin position="23"/>
        <end position="314"/>
    </location>
</feature>
<evidence type="ECO:0000256" key="1">
    <source>
        <dbReference type="ARBA" id="ARBA00011245"/>
    </source>
</evidence>
<dbReference type="InterPro" id="IPR024909">
    <property type="entry name" value="Cys-tRNA/MSH_ligase"/>
</dbReference>
<keyword evidence="3" id="KW-0547">Nucleotide-binding</keyword>
<evidence type="ECO:0000313" key="6">
    <source>
        <dbReference type="EMBL" id="MFC6868726.1"/>
    </source>
</evidence>
<keyword evidence="4" id="KW-0067">ATP-binding</keyword>
<sequence>MNAKWDADATLVLGERTVPLLDRARVYACGITPYDVTHLGHAATFVWVDVLARALWQLGVDAEICRNVTDVDDVLDEAAARAGTDADWYAAVGQFQFDTDMANLKVRTPRHEPRAHSYIPHVVRLARHLVRSGHAYVAEGSVYFRGGDIPAVAGIDRTTALELNAEFGGQPDDPAKHDPLDVAIWQACGPDRVGWDSPWGRGRPGWHAECVAMASSVFGVGVDVHAGGADLTYPHHACHAAIAEALTGVRPYARSWLHVGVVTVDGEKMAKSSGNLVLISDLLADHAAAVVRMMILDRPWHRSWDYTPALLDTAAERLEALYSAAGRRTADTAAAEDELRTALRTDLNVSRALDIAIDSGGDAARTMVSVFGLG</sequence>
<accession>A0ABW2C070</accession>
<dbReference type="PRINTS" id="PR00983">
    <property type="entry name" value="TRNASYNTHCYS"/>
</dbReference>
<keyword evidence="2 6" id="KW-0436">Ligase</keyword>
<organism evidence="6 7">
    <name type="scientific">Haloechinothrix salitolerans</name>
    <dbReference type="NCBI Taxonomy" id="926830"/>
    <lineage>
        <taxon>Bacteria</taxon>
        <taxon>Bacillati</taxon>
        <taxon>Actinomycetota</taxon>
        <taxon>Actinomycetes</taxon>
        <taxon>Pseudonocardiales</taxon>
        <taxon>Pseudonocardiaceae</taxon>
        <taxon>Haloechinothrix</taxon>
    </lineage>
</organism>
<proteinExistence type="predicted"/>
<reference evidence="7" key="1">
    <citation type="journal article" date="2019" name="Int. J. Syst. Evol. Microbiol.">
        <title>The Global Catalogue of Microorganisms (GCM) 10K type strain sequencing project: providing services to taxonomists for standard genome sequencing and annotation.</title>
        <authorList>
            <consortium name="The Broad Institute Genomics Platform"/>
            <consortium name="The Broad Institute Genome Sequencing Center for Infectious Disease"/>
            <person name="Wu L."/>
            <person name="Ma J."/>
        </authorList>
    </citation>
    <scope>NUCLEOTIDE SEQUENCE [LARGE SCALE GENOMIC DNA]</scope>
    <source>
        <strain evidence="7">KCTC 32255</strain>
    </source>
</reference>
<comment type="subunit">
    <text evidence="1">Monomer.</text>
</comment>
<dbReference type="Pfam" id="PF01406">
    <property type="entry name" value="tRNA-synt_1e"/>
    <property type="match status" value="1"/>
</dbReference>
<dbReference type="PANTHER" id="PTHR10890:SF3">
    <property type="entry name" value="CYSTEINE--TRNA LIGASE, CYTOPLASMIC"/>
    <property type="match status" value="1"/>
</dbReference>
<evidence type="ECO:0000313" key="7">
    <source>
        <dbReference type="Proteomes" id="UP001596337"/>
    </source>
</evidence>
<evidence type="ECO:0000256" key="3">
    <source>
        <dbReference type="ARBA" id="ARBA00022741"/>
    </source>
</evidence>
<dbReference type="Proteomes" id="UP001596337">
    <property type="component" value="Unassembled WGS sequence"/>
</dbReference>
<keyword evidence="7" id="KW-1185">Reference proteome</keyword>
<evidence type="ECO:0000256" key="2">
    <source>
        <dbReference type="ARBA" id="ARBA00022598"/>
    </source>
</evidence>